<organism evidence="1 2">
    <name type="scientific">Acorus calamus</name>
    <name type="common">Sweet flag</name>
    <dbReference type="NCBI Taxonomy" id="4465"/>
    <lineage>
        <taxon>Eukaryota</taxon>
        <taxon>Viridiplantae</taxon>
        <taxon>Streptophyta</taxon>
        <taxon>Embryophyta</taxon>
        <taxon>Tracheophyta</taxon>
        <taxon>Spermatophyta</taxon>
        <taxon>Magnoliopsida</taxon>
        <taxon>Liliopsida</taxon>
        <taxon>Acoraceae</taxon>
        <taxon>Acorus</taxon>
    </lineage>
</organism>
<name>A0AAV9DIG2_ACOCL</name>
<accession>A0AAV9DIG2</accession>
<evidence type="ECO:0000313" key="1">
    <source>
        <dbReference type="EMBL" id="KAK1299932.1"/>
    </source>
</evidence>
<dbReference type="AlphaFoldDB" id="A0AAV9DIG2"/>
<keyword evidence="2" id="KW-1185">Reference proteome</keyword>
<sequence length="54" mass="6080">MRMFLEELVMPDMVSLDTGLLKILLSNILRVNSEEQERTETAEDGGSIVVRGEN</sequence>
<protein>
    <submittedName>
        <fullName evidence="1">Uncharacterized protein</fullName>
    </submittedName>
</protein>
<comment type="caution">
    <text evidence="1">The sequence shown here is derived from an EMBL/GenBank/DDBJ whole genome shotgun (WGS) entry which is preliminary data.</text>
</comment>
<dbReference type="Proteomes" id="UP001180020">
    <property type="component" value="Unassembled WGS sequence"/>
</dbReference>
<reference evidence="1" key="2">
    <citation type="submission" date="2023-06" db="EMBL/GenBank/DDBJ databases">
        <authorList>
            <person name="Ma L."/>
            <person name="Liu K.-W."/>
            <person name="Li Z."/>
            <person name="Hsiao Y.-Y."/>
            <person name="Qi Y."/>
            <person name="Fu T."/>
            <person name="Tang G."/>
            <person name="Zhang D."/>
            <person name="Sun W.-H."/>
            <person name="Liu D.-K."/>
            <person name="Li Y."/>
            <person name="Chen G.-Z."/>
            <person name="Liu X.-D."/>
            <person name="Liao X.-Y."/>
            <person name="Jiang Y.-T."/>
            <person name="Yu X."/>
            <person name="Hao Y."/>
            <person name="Huang J."/>
            <person name="Zhao X.-W."/>
            <person name="Ke S."/>
            <person name="Chen Y.-Y."/>
            <person name="Wu W.-L."/>
            <person name="Hsu J.-L."/>
            <person name="Lin Y.-F."/>
            <person name="Huang M.-D."/>
            <person name="Li C.-Y."/>
            <person name="Huang L."/>
            <person name="Wang Z.-W."/>
            <person name="Zhao X."/>
            <person name="Zhong W.-Y."/>
            <person name="Peng D.-H."/>
            <person name="Ahmad S."/>
            <person name="Lan S."/>
            <person name="Zhang J.-S."/>
            <person name="Tsai W.-C."/>
            <person name="Van De Peer Y."/>
            <person name="Liu Z.-J."/>
        </authorList>
    </citation>
    <scope>NUCLEOTIDE SEQUENCE</scope>
    <source>
        <strain evidence="1">CP</strain>
        <tissue evidence="1">Leaves</tissue>
    </source>
</reference>
<evidence type="ECO:0000313" key="2">
    <source>
        <dbReference type="Proteomes" id="UP001180020"/>
    </source>
</evidence>
<dbReference type="EMBL" id="JAUJYO010000013">
    <property type="protein sequence ID" value="KAK1299932.1"/>
    <property type="molecule type" value="Genomic_DNA"/>
</dbReference>
<reference evidence="1" key="1">
    <citation type="journal article" date="2023" name="Nat. Commun.">
        <title>Diploid and tetraploid genomes of Acorus and the evolution of monocots.</title>
        <authorList>
            <person name="Ma L."/>
            <person name="Liu K.W."/>
            <person name="Li Z."/>
            <person name="Hsiao Y.Y."/>
            <person name="Qi Y."/>
            <person name="Fu T."/>
            <person name="Tang G.D."/>
            <person name="Zhang D."/>
            <person name="Sun W.H."/>
            <person name="Liu D.K."/>
            <person name="Li Y."/>
            <person name="Chen G.Z."/>
            <person name="Liu X.D."/>
            <person name="Liao X.Y."/>
            <person name="Jiang Y.T."/>
            <person name="Yu X."/>
            <person name="Hao Y."/>
            <person name="Huang J."/>
            <person name="Zhao X.W."/>
            <person name="Ke S."/>
            <person name="Chen Y.Y."/>
            <person name="Wu W.L."/>
            <person name="Hsu J.L."/>
            <person name="Lin Y.F."/>
            <person name="Huang M.D."/>
            <person name="Li C.Y."/>
            <person name="Huang L."/>
            <person name="Wang Z.W."/>
            <person name="Zhao X."/>
            <person name="Zhong W.Y."/>
            <person name="Peng D.H."/>
            <person name="Ahmad S."/>
            <person name="Lan S."/>
            <person name="Zhang J.S."/>
            <person name="Tsai W.C."/>
            <person name="Van de Peer Y."/>
            <person name="Liu Z.J."/>
        </authorList>
    </citation>
    <scope>NUCLEOTIDE SEQUENCE</scope>
    <source>
        <strain evidence="1">CP</strain>
    </source>
</reference>
<gene>
    <name evidence="1" type="ORF">QJS10_CPB13g01707</name>
</gene>
<proteinExistence type="predicted"/>